<evidence type="ECO:0000256" key="1">
    <source>
        <dbReference type="SAM" id="MobiDB-lite"/>
    </source>
</evidence>
<reference evidence="2" key="1">
    <citation type="submission" date="2018-02" db="EMBL/GenBank/DDBJ databases">
        <title>Rhizophora mucronata_Transcriptome.</title>
        <authorList>
            <person name="Meera S.P."/>
            <person name="Sreeshan A."/>
            <person name="Augustine A."/>
        </authorList>
    </citation>
    <scope>NUCLEOTIDE SEQUENCE</scope>
    <source>
        <tissue evidence="2">Leaf</tissue>
    </source>
</reference>
<protein>
    <submittedName>
        <fullName evidence="2">Uncharacterized protein</fullName>
    </submittedName>
</protein>
<dbReference type="AlphaFoldDB" id="A0A2P2PVK0"/>
<sequence>MPRLGPPKMENTRRIIGTSHLLPGTPISKQVVARPMHPGGAVRYPPHRTGPVGSRGNNTGP</sequence>
<name>A0A2P2PVK0_RHIMU</name>
<organism evidence="2">
    <name type="scientific">Rhizophora mucronata</name>
    <name type="common">Asiatic mangrove</name>
    <dbReference type="NCBI Taxonomy" id="61149"/>
    <lineage>
        <taxon>Eukaryota</taxon>
        <taxon>Viridiplantae</taxon>
        <taxon>Streptophyta</taxon>
        <taxon>Embryophyta</taxon>
        <taxon>Tracheophyta</taxon>
        <taxon>Spermatophyta</taxon>
        <taxon>Magnoliopsida</taxon>
        <taxon>eudicotyledons</taxon>
        <taxon>Gunneridae</taxon>
        <taxon>Pentapetalae</taxon>
        <taxon>rosids</taxon>
        <taxon>fabids</taxon>
        <taxon>Malpighiales</taxon>
        <taxon>Rhizophoraceae</taxon>
        <taxon>Rhizophora</taxon>
    </lineage>
</organism>
<evidence type="ECO:0000313" key="2">
    <source>
        <dbReference type="EMBL" id="MBX58772.1"/>
    </source>
</evidence>
<accession>A0A2P2PVK0</accession>
<proteinExistence type="predicted"/>
<dbReference type="EMBL" id="GGEC01078288">
    <property type="protein sequence ID" value="MBX58772.1"/>
    <property type="molecule type" value="Transcribed_RNA"/>
</dbReference>
<feature type="region of interest" description="Disordered" evidence="1">
    <location>
        <begin position="36"/>
        <end position="61"/>
    </location>
</feature>